<proteinExistence type="predicted"/>
<dbReference type="Proteomes" id="UP000011064">
    <property type="component" value="Unassembled WGS sequence"/>
</dbReference>
<feature type="compositionally biased region" description="Polar residues" evidence="1">
    <location>
        <begin position="18"/>
        <end position="29"/>
    </location>
</feature>
<protein>
    <submittedName>
        <fullName evidence="2">Uncharacterized protein</fullName>
    </submittedName>
</protein>
<dbReference type="HOGENOM" id="CLU_2085812_0_0_1"/>
<dbReference type="AlphaFoldDB" id="L8GBZ9"/>
<feature type="region of interest" description="Disordered" evidence="1">
    <location>
        <begin position="1"/>
        <end position="38"/>
    </location>
</feature>
<evidence type="ECO:0000313" key="2">
    <source>
        <dbReference type="EMBL" id="ELR10409.1"/>
    </source>
</evidence>
<gene>
    <name evidence="2" type="ORF">GMDG_00821</name>
</gene>
<organism evidence="2 3">
    <name type="scientific">Pseudogymnoascus destructans (strain ATCC MYA-4855 / 20631-21)</name>
    <name type="common">Bat white-nose syndrome fungus</name>
    <name type="synonym">Geomyces destructans</name>
    <dbReference type="NCBI Taxonomy" id="658429"/>
    <lineage>
        <taxon>Eukaryota</taxon>
        <taxon>Fungi</taxon>
        <taxon>Dikarya</taxon>
        <taxon>Ascomycota</taxon>
        <taxon>Pezizomycotina</taxon>
        <taxon>Leotiomycetes</taxon>
        <taxon>Thelebolales</taxon>
        <taxon>Thelebolaceae</taxon>
        <taxon>Pseudogymnoascus</taxon>
    </lineage>
</organism>
<sequence length="117" mass="13005">MSALWARRDQSVRPPLSKTPQISALSTTADTKKDGRLRQHPHVFPVPNAVNQVDSLFALSISHRLAGKTCQCSTSSPLHMRVCYGSTHTFLFSPNSTPLTLKPNTLSQRNKERCAIY</sequence>
<feature type="non-terminal residue" evidence="2">
    <location>
        <position position="1"/>
    </location>
</feature>
<reference evidence="3" key="1">
    <citation type="submission" date="2010-09" db="EMBL/GenBank/DDBJ databases">
        <title>The genome sequence of Geomyces destructans 20631-21.</title>
        <authorList>
            <consortium name="The Broad Institute Genome Sequencing Platform"/>
            <person name="Cuomo C.A."/>
            <person name="Blehert D.S."/>
            <person name="Lorch J.M."/>
            <person name="Young S.K."/>
            <person name="Zeng Q."/>
            <person name="Gargeya S."/>
            <person name="Fitzgerald M."/>
            <person name="Haas B."/>
            <person name="Abouelleil A."/>
            <person name="Alvarado L."/>
            <person name="Arachchi H.M."/>
            <person name="Berlin A."/>
            <person name="Brown A."/>
            <person name="Chapman S.B."/>
            <person name="Chen Z."/>
            <person name="Dunbar C."/>
            <person name="Freedman E."/>
            <person name="Gearin G."/>
            <person name="Gellesch M."/>
            <person name="Goldberg J."/>
            <person name="Griggs A."/>
            <person name="Gujja S."/>
            <person name="Heiman D."/>
            <person name="Howarth C."/>
            <person name="Larson L."/>
            <person name="Lui A."/>
            <person name="MacDonald P.J.P."/>
            <person name="Montmayeur A."/>
            <person name="Murphy C."/>
            <person name="Neiman D."/>
            <person name="Pearson M."/>
            <person name="Priest M."/>
            <person name="Roberts A."/>
            <person name="Saif S."/>
            <person name="Shea T."/>
            <person name="Shenoy N."/>
            <person name="Sisk P."/>
            <person name="Stolte C."/>
            <person name="Sykes S."/>
            <person name="Wortman J."/>
            <person name="Nusbaum C."/>
            <person name="Birren B."/>
        </authorList>
    </citation>
    <scope>NUCLEOTIDE SEQUENCE [LARGE SCALE GENOMIC DNA]</scope>
    <source>
        <strain evidence="3">ATCC MYA-4855 / 20631-21</strain>
    </source>
</reference>
<accession>L8GBZ9</accession>
<feature type="compositionally biased region" description="Basic and acidic residues" evidence="1">
    <location>
        <begin position="1"/>
        <end position="11"/>
    </location>
</feature>
<dbReference type="EMBL" id="GL573177">
    <property type="protein sequence ID" value="ELR10409.1"/>
    <property type="molecule type" value="Genomic_DNA"/>
</dbReference>
<evidence type="ECO:0000313" key="3">
    <source>
        <dbReference type="Proteomes" id="UP000011064"/>
    </source>
</evidence>
<keyword evidence="3" id="KW-1185">Reference proteome</keyword>
<dbReference type="VEuPathDB" id="FungiDB:GMDG_00821"/>
<dbReference type="InParanoid" id="L8GBZ9"/>
<name>L8GBZ9_PSED2</name>
<evidence type="ECO:0000256" key="1">
    <source>
        <dbReference type="SAM" id="MobiDB-lite"/>
    </source>
</evidence>